<dbReference type="InterPro" id="IPR003838">
    <property type="entry name" value="ABC3_permease_C"/>
</dbReference>
<dbReference type="GO" id="GO:0005886">
    <property type="term" value="C:plasma membrane"/>
    <property type="evidence" value="ECO:0007669"/>
    <property type="project" value="UniProtKB-SubCell"/>
</dbReference>
<name>A0A096AT90_9BACT</name>
<protein>
    <submittedName>
        <fullName evidence="9">ABC transporter permease</fullName>
    </submittedName>
</protein>
<gene>
    <name evidence="9" type="ORF">HMPREF2137_10290</name>
</gene>
<evidence type="ECO:0000259" key="7">
    <source>
        <dbReference type="Pfam" id="PF02687"/>
    </source>
</evidence>
<evidence type="ECO:0000256" key="3">
    <source>
        <dbReference type="ARBA" id="ARBA00022692"/>
    </source>
</evidence>
<comment type="subcellular location">
    <subcellularLocation>
        <location evidence="1">Cell membrane</location>
        <topology evidence="1">Multi-pass membrane protein</topology>
    </subcellularLocation>
</comment>
<feature type="domain" description="ABC3 transporter permease C-terminal" evidence="7">
    <location>
        <begin position="283"/>
        <end position="394"/>
    </location>
</feature>
<evidence type="ECO:0000256" key="1">
    <source>
        <dbReference type="ARBA" id="ARBA00004651"/>
    </source>
</evidence>
<feature type="domain" description="ABC3 transporter permease C-terminal" evidence="7">
    <location>
        <begin position="662"/>
        <end position="774"/>
    </location>
</feature>
<dbReference type="InterPro" id="IPR025857">
    <property type="entry name" value="MacB_PCD"/>
</dbReference>
<dbReference type="OrthoDB" id="973976at2"/>
<dbReference type="Pfam" id="PF12704">
    <property type="entry name" value="MacB_PCD"/>
    <property type="match status" value="1"/>
</dbReference>
<evidence type="ECO:0000259" key="8">
    <source>
        <dbReference type="Pfam" id="PF12704"/>
    </source>
</evidence>
<keyword evidence="5 6" id="KW-0472">Membrane</keyword>
<keyword evidence="4 6" id="KW-1133">Transmembrane helix</keyword>
<feature type="transmembrane region" description="Helical" evidence="6">
    <location>
        <begin position="659"/>
        <end position="683"/>
    </location>
</feature>
<evidence type="ECO:0000256" key="6">
    <source>
        <dbReference type="SAM" id="Phobius"/>
    </source>
</evidence>
<comment type="caution">
    <text evidence="9">The sequence shown here is derived from an EMBL/GenBank/DDBJ whole genome shotgun (WGS) entry which is preliminary data.</text>
</comment>
<dbReference type="Proteomes" id="UP000029556">
    <property type="component" value="Unassembled WGS sequence"/>
</dbReference>
<feature type="transmembrane region" description="Helical" evidence="6">
    <location>
        <begin position="371"/>
        <end position="394"/>
    </location>
</feature>
<evidence type="ECO:0000256" key="5">
    <source>
        <dbReference type="ARBA" id="ARBA00023136"/>
    </source>
</evidence>
<evidence type="ECO:0000313" key="10">
    <source>
        <dbReference type="Proteomes" id="UP000029556"/>
    </source>
</evidence>
<accession>A0A096AT90</accession>
<dbReference type="InterPro" id="IPR050250">
    <property type="entry name" value="Macrolide_Exporter_MacB"/>
</dbReference>
<feature type="transmembrane region" description="Helical" evidence="6">
    <location>
        <begin position="415"/>
        <end position="437"/>
    </location>
</feature>
<evidence type="ECO:0000256" key="2">
    <source>
        <dbReference type="ARBA" id="ARBA00022475"/>
    </source>
</evidence>
<dbReference type="Pfam" id="PF02687">
    <property type="entry name" value="FtsX"/>
    <property type="match status" value="2"/>
</dbReference>
<dbReference type="EMBL" id="JRNN01000078">
    <property type="protein sequence ID" value="KGF33802.1"/>
    <property type="molecule type" value="Genomic_DNA"/>
</dbReference>
<dbReference type="AlphaFoldDB" id="A0A096AT90"/>
<feature type="transmembrane region" description="Helical" evidence="6">
    <location>
        <begin position="21"/>
        <end position="42"/>
    </location>
</feature>
<keyword evidence="3 6" id="KW-0812">Transmembrane</keyword>
<proteinExistence type="predicted"/>
<dbReference type="PANTHER" id="PTHR30572:SF18">
    <property type="entry name" value="ABC-TYPE MACROLIDE FAMILY EXPORT SYSTEM PERMEASE COMPONENT 2"/>
    <property type="match status" value="1"/>
</dbReference>
<sequence length="781" mass="89011">MKQLFNLKSYFTFLSRNKVYTAINVFGLSISFAFVILIGLYYQHETGIDKNITNVDRLYLLGCDFSSDKMSGTSREIIRVLHKQLPQIEKGCAFHINREQHVTTADEDNVKVTMMYTDSTFYSMFNQPLAEGDAAMALNELNDVVISRKLAQTLFRNGDAMGKVLTVENRKVYVRGIYENMSGTSFPNCDIIGRYELLRERIPWLFKIDGNFGSPDVVLSLRPGTDIGALEKNVNRILTKTYKENFKIDCKFRLIPFSESYFSEYSSNVCQRGKSGLVYLIFIIGIIILVFSVMNYINLTVALSGNRSKEMATRRLLGSRKSDILWRLVIESVCLCCCSVVLSVLLAWASIPYTCQLLDTHITIAELFIPINLLLLVGIVLAVGILAGVLPAVIQSRVKPIDVVRGTFRRQTKMLFSKVFIVVQNAITIIFIAVALIGSCQIRHLINAPLGYDTRGVMEIGVPQDARKANLFKKNLQQLTPVKKVSVCLCSPLLGGFNQMAYIGKKAVRCQRFYADKDYLPLLGIEVKKQFAQGDSVKLFVSPNFHSVMQLKPDERAFRYNEGYEQEQINGILNDFHLYTIDMDNADDQVTVVYLFDQIAHDDFANNVLIKVEGDEQEAYRLVQETYKKVYHEDLTQESPYLNQKIAEVYKEQTRIVRILTIFSFLAVLISLLGLVAMSTYFIQQRSKEIAIRKVFGSTSNRIRRDLIRTFLQYVAVAFVISVPVIWYFASEWISQYSYRIVWWPWIIVAGILVLLISFCAVAIQSYMASNENPVKNIKQE</sequence>
<feature type="transmembrane region" description="Helical" evidence="6">
    <location>
        <begin position="324"/>
        <end position="351"/>
    </location>
</feature>
<feature type="transmembrane region" description="Helical" evidence="6">
    <location>
        <begin position="277"/>
        <end position="303"/>
    </location>
</feature>
<feature type="domain" description="MacB-like periplasmic core" evidence="8">
    <location>
        <begin position="21"/>
        <end position="236"/>
    </location>
</feature>
<organism evidence="9 10">
    <name type="scientific">Hoylesella buccalis DNF00853</name>
    <dbReference type="NCBI Taxonomy" id="1401074"/>
    <lineage>
        <taxon>Bacteria</taxon>
        <taxon>Pseudomonadati</taxon>
        <taxon>Bacteroidota</taxon>
        <taxon>Bacteroidia</taxon>
        <taxon>Bacteroidales</taxon>
        <taxon>Prevotellaceae</taxon>
        <taxon>Hoylesella</taxon>
    </lineage>
</organism>
<dbReference type="RefSeq" id="WP_036874129.1">
    <property type="nucleotide sequence ID" value="NZ_JRNN01000078.1"/>
</dbReference>
<feature type="transmembrane region" description="Helical" evidence="6">
    <location>
        <begin position="742"/>
        <end position="764"/>
    </location>
</feature>
<dbReference type="PANTHER" id="PTHR30572">
    <property type="entry name" value="MEMBRANE COMPONENT OF TRANSPORTER-RELATED"/>
    <property type="match status" value="1"/>
</dbReference>
<evidence type="ECO:0000313" key="9">
    <source>
        <dbReference type="EMBL" id="KGF33802.1"/>
    </source>
</evidence>
<reference evidence="9 10" key="1">
    <citation type="submission" date="2014-07" db="EMBL/GenBank/DDBJ databases">
        <authorList>
            <person name="McCorrison J."/>
            <person name="Sanka R."/>
            <person name="Torralba M."/>
            <person name="Gillis M."/>
            <person name="Haft D.H."/>
            <person name="Methe B."/>
            <person name="Sutton G."/>
            <person name="Nelson K.E."/>
        </authorList>
    </citation>
    <scope>NUCLEOTIDE SEQUENCE [LARGE SCALE GENOMIC DNA]</scope>
    <source>
        <strain evidence="9 10">DNF00853</strain>
    </source>
</reference>
<keyword evidence="2" id="KW-1003">Cell membrane</keyword>
<feature type="transmembrane region" description="Helical" evidence="6">
    <location>
        <begin position="711"/>
        <end position="730"/>
    </location>
</feature>
<dbReference type="GO" id="GO:0022857">
    <property type="term" value="F:transmembrane transporter activity"/>
    <property type="evidence" value="ECO:0007669"/>
    <property type="project" value="TreeGrafter"/>
</dbReference>
<evidence type="ECO:0000256" key="4">
    <source>
        <dbReference type="ARBA" id="ARBA00022989"/>
    </source>
</evidence>